<evidence type="ECO:0000256" key="13">
    <source>
        <dbReference type="SAM" id="Phobius"/>
    </source>
</evidence>
<sequence length="558" mass="63951">LIFNFVPCLCCVLEVFCPESKFTTIIRVYSTAIFDAMSKRKTARALSSGDVLAYSVAAAMSRQNADDQPIHEAKDSLLSVESGFTNFRGLINWGLIMLLIFGGKMALNNLLTNGIIMDPFIWRYIIQGEHAQPSGLLFIACSNVFILVGFGLELLFQKMTLPNYVMLFLISLNLTGLVVFPSVVILSHDWSPFFSSPCIMMYIVIFLKMWSYAQVNWWCRSALRRRVAGHTTAVKDLLKQNHSVLKRKQQSEAAGKTVRAHSTAKAPVGLQQAVAAKSESDGNQSGNDEKDGPRPTEDSFNSYEATGTKIYISLTKYPDNLTLGDLYYFMFAPTLCYELNFPRTLSIRKRFLLKRLLELLCFTQVIIMLVQQWMVPGLKSSVTPFIRSRWLYSLERLLNIAIPNHIIWLIGFYALFHSFLNVLAEIMMFADRCFYEDWWNASSVSAFWSSWNIPVHRWCRRHVYKPILTRGYTRFTASCVVFFISAFFHELAVSVPLKMPRLWAFLAMLSQQPYALLVHYYCPNGGKLGNMAMWLTLIVGQPLAIYMYFHDYYVMLYH</sequence>
<feature type="active site" evidence="11">
    <location>
        <position position="489"/>
    </location>
</feature>
<dbReference type="GO" id="GO:0005789">
    <property type="term" value="C:endoplasmic reticulum membrane"/>
    <property type="evidence" value="ECO:0007669"/>
    <property type="project" value="UniProtKB-SubCell"/>
</dbReference>
<name>A0A5K3FFZ0_MESCO</name>
<comment type="pathway">
    <text evidence="2">Lipid metabolism.</text>
</comment>
<feature type="transmembrane region" description="Helical" evidence="13">
    <location>
        <begin position="90"/>
        <end position="111"/>
    </location>
</feature>
<dbReference type="PIRSF" id="PIRSF000439">
    <property type="entry name" value="Oat_ACAT_DAG_ARE"/>
    <property type="match status" value="1"/>
</dbReference>
<evidence type="ECO:0000256" key="7">
    <source>
        <dbReference type="ARBA" id="ARBA00022989"/>
    </source>
</evidence>
<feature type="transmembrane region" description="Helical" evidence="13">
    <location>
        <begin position="471"/>
        <end position="489"/>
    </location>
</feature>
<organism evidence="14">
    <name type="scientific">Mesocestoides corti</name>
    <name type="common">Flatworm</name>
    <dbReference type="NCBI Taxonomy" id="53468"/>
    <lineage>
        <taxon>Eukaryota</taxon>
        <taxon>Metazoa</taxon>
        <taxon>Spiralia</taxon>
        <taxon>Lophotrochozoa</taxon>
        <taxon>Platyhelminthes</taxon>
        <taxon>Cestoda</taxon>
        <taxon>Eucestoda</taxon>
        <taxon>Cyclophyllidea</taxon>
        <taxon>Mesocestoididae</taxon>
        <taxon>Mesocestoides</taxon>
    </lineage>
</organism>
<feature type="transmembrane region" description="Helical" evidence="13">
    <location>
        <begin position="164"/>
        <end position="187"/>
    </location>
</feature>
<dbReference type="GO" id="GO:0004144">
    <property type="term" value="F:diacylglycerol O-acyltransferase activity"/>
    <property type="evidence" value="ECO:0007669"/>
    <property type="project" value="TreeGrafter"/>
</dbReference>
<evidence type="ECO:0000256" key="1">
    <source>
        <dbReference type="ARBA" id="ARBA00004477"/>
    </source>
</evidence>
<keyword evidence="8 10" id="KW-0472">Membrane</keyword>
<keyword evidence="6 10" id="KW-0256">Endoplasmic reticulum</keyword>
<evidence type="ECO:0000256" key="10">
    <source>
        <dbReference type="PIRNR" id="PIRNR000439"/>
    </source>
</evidence>
<feature type="transmembrane region" description="Helical" evidence="13">
    <location>
        <begin position="501"/>
        <end position="520"/>
    </location>
</feature>
<evidence type="ECO:0000313" key="14">
    <source>
        <dbReference type="WBParaSite" id="MCU_007839-RB"/>
    </source>
</evidence>
<evidence type="ECO:0000256" key="4">
    <source>
        <dbReference type="ARBA" id="ARBA00022679"/>
    </source>
</evidence>
<evidence type="ECO:0000256" key="9">
    <source>
        <dbReference type="ARBA" id="ARBA00023315"/>
    </source>
</evidence>
<comment type="subcellular location">
    <subcellularLocation>
        <location evidence="1 10">Endoplasmic reticulum membrane</location>
        <topology evidence="1 10">Multi-pass membrane protein</topology>
    </subcellularLocation>
</comment>
<feature type="compositionally biased region" description="Basic and acidic residues" evidence="12">
    <location>
        <begin position="287"/>
        <end position="297"/>
    </location>
</feature>
<evidence type="ECO:0000256" key="2">
    <source>
        <dbReference type="ARBA" id="ARBA00005189"/>
    </source>
</evidence>
<feature type="region of interest" description="Disordered" evidence="12">
    <location>
        <begin position="276"/>
        <end position="301"/>
    </location>
</feature>
<reference evidence="14" key="1">
    <citation type="submission" date="2019-11" db="UniProtKB">
        <authorList>
            <consortium name="WormBaseParasite"/>
        </authorList>
    </citation>
    <scope>IDENTIFICATION</scope>
</reference>
<keyword evidence="7 13" id="KW-1133">Transmembrane helix</keyword>
<protein>
    <recommendedName>
        <fullName evidence="10">O-acyltransferase</fullName>
    </recommendedName>
</protein>
<dbReference type="PANTHER" id="PTHR10408">
    <property type="entry name" value="STEROL O-ACYLTRANSFERASE"/>
    <property type="match status" value="1"/>
</dbReference>
<evidence type="ECO:0000256" key="3">
    <source>
        <dbReference type="ARBA" id="ARBA00009010"/>
    </source>
</evidence>
<dbReference type="UniPathway" id="UPA00230"/>
<feature type="transmembrane region" description="Helical" evidence="13">
    <location>
        <begin position="199"/>
        <end position="219"/>
    </location>
</feature>
<accession>A0A5K3FFZ0</accession>
<evidence type="ECO:0000256" key="5">
    <source>
        <dbReference type="ARBA" id="ARBA00022692"/>
    </source>
</evidence>
<evidence type="ECO:0000256" key="12">
    <source>
        <dbReference type="SAM" id="MobiDB-lite"/>
    </source>
</evidence>
<feature type="transmembrane region" description="Helical" evidence="13">
    <location>
        <begin position="532"/>
        <end position="549"/>
    </location>
</feature>
<dbReference type="GO" id="GO:0019432">
    <property type="term" value="P:triglyceride biosynthetic process"/>
    <property type="evidence" value="ECO:0007669"/>
    <property type="project" value="TreeGrafter"/>
</dbReference>
<comment type="similarity">
    <text evidence="3 10">Belongs to the membrane-bound acyltransferase family. Sterol o-acyltransferase subfamily.</text>
</comment>
<evidence type="ECO:0000256" key="6">
    <source>
        <dbReference type="ARBA" id="ARBA00022824"/>
    </source>
</evidence>
<feature type="transmembrane region" description="Helical" evidence="13">
    <location>
        <begin position="131"/>
        <end position="152"/>
    </location>
</feature>
<dbReference type="WBParaSite" id="MCU_007839-RB">
    <property type="protein sequence ID" value="MCU_007839-RB"/>
    <property type="gene ID" value="MCU_007839"/>
</dbReference>
<feature type="region of interest" description="Disordered" evidence="12">
    <location>
        <begin position="245"/>
        <end position="264"/>
    </location>
</feature>
<feature type="transmembrane region" description="Helical" evidence="13">
    <location>
        <begin position="356"/>
        <end position="375"/>
    </location>
</feature>
<evidence type="ECO:0000256" key="11">
    <source>
        <dbReference type="PIRSR" id="PIRSR000439-1"/>
    </source>
</evidence>
<dbReference type="Pfam" id="PF03062">
    <property type="entry name" value="MBOAT"/>
    <property type="match status" value="1"/>
</dbReference>
<dbReference type="InterPro" id="IPR004299">
    <property type="entry name" value="MBOAT_fam"/>
</dbReference>
<keyword evidence="9 10" id="KW-0012">Acyltransferase</keyword>
<proteinExistence type="inferred from homology"/>
<evidence type="ECO:0000256" key="8">
    <source>
        <dbReference type="ARBA" id="ARBA00023136"/>
    </source>
</evidence>
<dbReference type="AlphaFoldDB" id="A0A5K3FFZ0"/>
<feature type="transmembrane region" description="Helical" evidence="13">
    <location>
        <begin position="406"/>
        <end position="424"/>
    </location>
</feature>
<keyword evidence="4 10" id="KW-0808">Transferase</keyword>
<dbReference type="InterPro" id="IPR014371">
    <property type="entry name" value="Oat_ACAT_DAG_ARE"/>
</dbReference>
<keyword evidence="5 13" id="KW-0812">Transmembrane</keyword>
<dbReference type="PANTHER" id="PTHR10408:SF7">
    <property type="entry name" value="DIACYLGLYCEROL O-ACYLTRANSFERASE 1"/>
    <property type="match status" value="1"/>
</dbReference>